<gene>
    <name evidence="1" type="ORF">SKUN_00689</name>
</gene>
<dbReference type="EMBL" id="CP010899">
    <property type="protein sequence ID" value="ALA97582.1"/>
    <property type="molecule type" value="Genomic_DNA"/>
</dbReference>
<dbReference type="Proteomes" id="UP000062963">
    <property type="component" value="Chromosome"/>
</dbReference>
<sequence length="115" mass="13171">MLRFQFIAIYLGVLTGGLGDAVVQGLNATQLTISTTRIAIFLLSNFLVMEFNDILNKNVNLKNTLLNLFFYVNEFGKLGTGMRQQKLLNFANQEKIFQKMGLNFEIKNFWQAQQN</sequence>
<dbReference type="RefSeq" id="WP_053390825.1">
    <property type="nucleotide sequence ID" value="NZ_CP010899.1"/>
</dbReference>
<keyword evidence="2" id="KW-1185">Reference proteome</keyword>
<organism evidence="1 2">
    <name type="scientific">Spiroplasma kunkelii CR2-3x</name>
    <dbReference type="NCBI Taxonomy" id="273035"/>
    <lineage>
        <taxon>Bacteria</taxon>
        <taxon>Bacillati</taxon>
        <taxon>Mycoplasmatota</taxon>
        <taxon>Mollicutes</taxon>
        <taxon>Entomoplasmatales</taxon>
        <taxon>Spiroplasmataceae</taxon>
        <taxon>Spiroplasma</taxon>
    </lineage>
</organism>
<dbReference type="AlphaFoldDB" id="A0A0K2JGM9"/>
<proteinExistence type="predicted"/>
<dbReference type="PATRIC" id="fig|273035.7.peg.834"/>
<accession>A0A0K2JGM9</accession>
<name>A0A0K2JGM9_SPIKU</name>
<evidence type="ECO:0000313" key="2">
    <source>
        <dbReference type="Proteomes" id="UP000062963"/>
    </source>
</evidence>
<dbReference type="KEGG" id="skn:SKUN_00689"/>
<evidence type="ECO:0000313" key="1">
    <source>
        <dbReference type="EMBL" id="ALA97582.1"/>
    </source>
</evidence>
<reference evidence="1 2" key="1">
    <citation type="journal article" date="2015" name="Genome Announc.">
        <title>Complete Genome Sequence of Spiroplasma kunkelii Strain CR2-3x, Causal Agent of Corn Stunt Disease in Zea mays L.</title>
        <authorList>
            <person name="Davis R.E."/>
            <person name="Shao J."/>
            <person name="Dally E.L."/>
            <person name="Zhao Y."/>
            <person name="Gasparich G.E."/>
            <person name="Gaynor B.J."/>
            <person name="Athey J.C."/>
            <person name="Harrison N.A."/>
            <person name="Donofrio N."/>
        </authorList>
    </citation>
    <scope>NUCLEOTIDE SEQUENCE [LARGE SCALE GENOMIC DNA]</scope>
    <source>
        <strain evidence="1 2">CR2-3x</strain>
    </source>
</reference>
<protein>
    <submittedName>
        <fullName evidence="1">Uncharacterized protein</fullName>
    </submittedName>
</protein>